<gene>
    <name evidence="1" type="ORF">SCAR479_06232</name>
</gene>
<dbReference type="EMBL" id="JARVKM010000023">
    <property type="protein sequence ID" value="KAK9777164.1"/>
    <property type="molecule type" value="Genomic_DNA"/>
</dbReference>
<evidence type="ECO:0000313" key="2">
    <source>
        <dbReference type="Proteomes" id="UP001465668"/>
    </source>
</evidence>
<protein>
    <submittedName>
        <fullName evidence="1">Uncharacterized protein</fullName>
    </submittedName>
</protein>
<proteinExistence type="predicted"/>
<accession>A0ABR2XTM2</accession>
<organism evidence="1 2">
    <name type="scientific">Seiridium cardinale</name>
    <dbReference type="NCBI Taxonomy" id="138064"/>
    <lineage>
        <taxon>Eukaryota</taxon>
        <taxon>Fungi</taxon>
        <taxon>Dikarya</taxon>
        <taxon>Ascomycota</taxon>
        <taxon>Pezizomycotina</taxon>
        <taxon>Sordariomycetes</taxon>
        <taxon>Xylariomycetidae</taxon>
        <taxon>Amphisphaeriales</taxon>
        <taxon>Sporocadaceae</taxon>
        <taxon>Seiridium</taxon>
    </lineage>
</organism>
<sequence>MHQNSFSYYPLTNESPKIMSARSWNFEVLPPREVQKGKKLYPPLVVSVESPPEEFISVSVIAVEASDPNWINVTDPQWANTFGGRSYLSGQMVVNAHSLENGDGRKYAVFPYLEFTVAGTYGLIVTVSDDTSGFPMTIDWSPLMEGSRGRTTTVSVSKRHKERGSAHEEAVLDVLRQFDDEVGATFEVPKAPKKR</sequence>
<keyword evidence="2" id="KW-1185">Reference proteome</keyword>
<comment type="caution">
    <text evidence="1">The sequence shown here is derived from an EMBL/GenBank/DDBJ whole genome shotgun (WGS) entry which is preliminary data.</text>
</comment>
<reference evidence="1 2" key="1">
    <citation type="submission" date="2024-02" db="EMBL/GenBank/DDBJ databases">
        <title>First draft genome assembly of two strains of Seiridium cardinale.</title>
        <authorList>
            <person name="Emiliani G."/>
            <person name="Scali E."/>
        </authorList>
    </citation>
    <scope>NUCLEOTIDE SEQUENCE [LARGE SCALE GENOMIC DNA]</scope>
    <source>
        <strain evidence="1 2">BM-138-000479</strain>
    </source>
</reference>
<evidence type="ECO:0000313" key="1">
    <source>
        <dbReference type="EMBL" id="KAK9777164.1"/>
    </source>
</evidence>
<name>A0ABR2XTM2_9PEZI</name>
<dbReference type="Proteomes" id="UP001465668">
    <property type="component" value="Unassembled WGS sequence"/>
</dbReference>